<dbReference type="GO" id="GO:0016020">
    <property type="term" value="C:membrane"/>
    <property type="evidence" value="ECO:0007669"/>
    <property type="project" value="UniProtKB-SubCell"/>
</dbReference>
<dbReference type="EMBL" id="CAJPIZ010009307">
    <property type="protein sequence ID" value="CAG2111766.1"/>
    <property type="molecule type" value="Genomic_DNA"/>
</dbReference>
<evidence type="ECO:0000256" key="9">
    <source>
        <dbReference type="SAM" id="MobiDB-lite"/>
    </source>
</evidence>
<evidence type="ECO:0000256" key="4">
    <source>
        <dbReference type="ARBA" id="ARBA00022741"/>
    </source>
</evidence>
<reference evidence="13" key="1">
    <citation type="submission" date="2020-11" db="EMBL/GenBank/DDBJ databases">
        <authorList>
            <person name="Tran Van P."/>
        </authorList>
    </citation>
    <scope>NUCLEOTIDE SEQUENCE</scope>
</reference>
<feature type="compositionally biased region" description="Basic and acidic residues" evidence="9">
    <location>
        <begin position="1"/>
        <end position="10"/>
    </location>
</feature>
<feature type="transmembrane region" description="Helical" evidence="10">
    <location>
        <begin position="152"/>
        <end position="172"/>
    </location>
</feature>
<sequence>MQEWESKFSDKNSSNKSSDDYVGDEDERMEIFYYKKTWLKTIITYISIDKYDQIFVEEVISLSGKSQQRYVVPKGNGTFDSTDFLRYFENKKIRYLWKEQNLKFEKLYGLDRDIICSTFSQHNGLNDEQQFQRTVLYGENQIEIKVQSLLQILFQEVLSPFYIFQVAAIVLWCLDEYYYYGSFILLMSIGSLLSSTLQIRRNQKKLRKTVGGDAMIEVWKGGDTYQTQSSNHLVPGDVIVLPSNGFDMVCDVVLLNGNAIVDESMLTGESVPVMKSAIAASNTDFSCVHHFKHIIFSGTKVIQTRYYGLEKVKAVVIRTSFQTAKGELI</sequence>
<protein>
    <recommendedName>
        <fullName evidence="15">Cation-transporting P-type ATPase N-terminal domain-containing protein</fullName>
    </recommendedName>
</protein>
<evidence type="ECO:0000256" key="1">
    <source>
        <dbReference type="ARBA" id="ARBA00004141"/>
    </source>
</evidence>
<accession>A0A7R9KZV7</accession>
<dbReference type="Pfam" id="PF00690">
    <property type="entry name" value="Cation_ATPase_N"/>
    <property type="match status" value="1"/>
</dbReference>
<feature type="non-terminal residue" evidence="13">
    <location>
        <position position="329"/>
    </location>
</feature>
<name>A0A7R9KZV7_9ACAR</name>
<evidence type="ECO:0000256" key="8">
    <source>
        <dbReference type="ARBA" id="ARBA00049360"/>
    </source>
</evidence>
<keyword evidence="7" id="KW-1278">Translocase</keyword>
<comment type="catalytic activity">
    <reaction evidence="8">
        <text>ATP + H2O = ADP + phosphate + H(+)</text>
        <dbReference type="Rhea" id="RHEA:13065"/>
        <dbReference type="ChEBI" id="CHEBI:15377"/>
        <dbReference type="ChEBI" id="CHEBI:15378"/>
        <dbReference type="ChEBI" id="CHEBI:30616"/>
        <dbReference type="ChEBI" id="CHEBI:43474"/>
        <dbReference type="ChEBI" id="CHEBI:456216"/>
    </reaction>
</comment>
<gene>
    <name evidence="13" type="ORF">OSB1V03_LOCUS11745</name>
</gene>
<evidence type="ECO:0000259" key="11">
    <source>
        <dbReference type="Pfam" id="PF00122"/>
    </source>
</evidence>
<dbReference type="OrthoDB" id="48943at2759"/>
<keyword evidence="10" id="KW-0472">Membrane</keyword>
<keyword evidence="6" id="KW-0460">Magnesium</keyword>
<evidence type="ECO:0000256" key="7">
    <source>
        <dbReference type="ARBA" id="ARBA00022967"/>
    </source>
</evidence>
<evidence type="ECO:0000313" key="14">
    <source>
        <dbReference type="Proteomes" id="UP000759131"/>
    </source>
</evidence>
<keyword evidence="10" id="KW-1133">Transmembrane helix</keyword>
<dbReference type="AlphaFoldDB" id="A0A7R9KZV7"/>
<dbReference type="Gene3D" id="2.70.150.10">
    <property type="entry name" value="Calcium-transporting ATPase, cytoplasmic transduction domain A"/>
    <property type="match status" value="1"/>
</dbReference>
<dbReference type="InterPro" id="IPR008250">
    <property type="entry name" value="ATPase_P-typ_transduc_dom_A_sf"/>
</dbReference>
<feature type="domain" description="Cation-transporting P-type ATPase N-terminal" evidence="12">
    <location>
        <begin position="120"/>
        <end position="172"/>
    </location>
</feature>
<dbReference type="GO" id="GO:0015203">
    <property type="term" value="F:polyamine transmembrane transporter activity"/>
    <property type="evidence" value="ECO:0007669"/>
    <property type="project" value="TreeGrafter"/>
</dbReference>
<dbReference type="Proteomes" id="UP000759131">
    <property type="component" value="Unassembled WGS sequence"/>
</dbReference>
<keyword evidence="3" id="KW-0479">Metal-binding</keyword>
<dbReference type="InterPro" id="IPR004014">
    <property type="entry name" value="ATPase_P-typ_cation-transptr_N"/>
</dbReference>
<organism evidence="13">
    <name type="scientific">Medioppia subpectinata</name>
    <dbReference type="NCBI Taxonomy" id="1979941"/>
    <lineage>
        <taxon>Eukaryota</taxon>
        <taxon>Metazoa</taxon>
        <taxon>Ecdysozoa</taxon>
        <taxon>Arthropoda</taxon>
        <taxon>Chelicerata</taxon>
        <taxon>Arachnida</taxon>
        <taxon>Acari</taxon>
        <taxon>Acariformes</taxon>
        <taxon>Sarcoptiformes</taxon>
        <taxon>Oribatida</taxon>
        <taxon>Brachypylina</taxon>
        <taxon>Oppioidea</taxon>
        <taxon>Oppiidae</taxon>
        <taxon>Medioppia</taxon>
    </lineage>
</organism>
<dbReference type="GO" id="GO:0019829">
    <property type="term" value="F:ATPase-coupled monoatomic cation transmembrane transporter activity"/>
    <property type="evidence" value="ECO:0007669"/>
    <property type="project" value="TreeGrafter"/>
</dbReference>
<dbReference type="InterPro" id="IPR006544">
    <property type="entry name" value="P-type_TPase_V"/>
</dbReference>
<proteinExistence type="predicted"/>
<evidence type="ECO:0008006" key="15">
    <source>
        <dbReference type="Google" id="ProtNLM"/>
    </source>
</evidence>
<evidence type="ECO:0000256" key="5">
    <source>
        <dbReference type="ARBA" id="ARBA00022840"/>
    </source>
</evidence>
<evidence type="ECO:0000256" key="10">
    <source>
        <dbReference type="SAM" id="Phobius"/>
    </source>
</evidence>
<feature type="domain" description="P-type ATPase A" evidence="11">
    <location>
        <begin position="222"/>
        <end position="328"/>
    </location>
</feature>
<evidence type="ECO:0000256" key="2">
    <source>
        <dbReference type="ARBA" id="ARBA00022553"/>
    </source>
</evidence>
<dbReference type="GO" id="GO:0140358">
    <property type="term" value="F:P-type transmembrane transporter activity"/>
    <property type="evidence" value="ECO:0007669"/>
    <property type="project" value="InterPro"/>
</dbReference>
<keyword evidence="4" id="KW-0547">Nucleotide-binding</keyword>
<dbReference type="GO" id="GO:0005524">
    <property type="term" value="F:ATP binding"/>
    <property type="evidence" value="ECO:0007669"/>
    <property type="project" value="UniProtKB-KW"/>
</dbReference>
<evidence type="ECO:0000256" key="3">
    <source>
        <dbReference type="ARBA" id="ARBA00022723"/>
    </source>
</evidence>
<dbReference type="GO" id="GO:0046872">
    <property type="term" value="F:metal ion binding"/>
    <property type="evidence" value="ECO:0007669"/>
    <property type="project" value="UniProtKB-KW"/>
</dbReference>
<dbReference type="GO" id="GO:0006874">
    <property type="term" value="P:intracellular calcium ion homeostasis"/>
    <property type="evidence" value="ECO:0007669"/>
    <property type="project" value="TreeGrafter"/>
</dbReference>
<dbReference type="Pfam" id="PF00122">
    <property type="entry name" value="E1-E2_ATPase"/>
    <property type="match status" value="1"/>
</dbReference>
<dbReference type="SUPFAM" id="SSF81665">
    <property type="entry name" value="Calcium ATPase, transmembrane domain M"/>
    <property type="match status" value="1"/>
</dbReference>
<dbReference type="EMBL" id="OC863882">
    <property type="protein sequence ID" value="CAD7631336.1"/>
    <property type="molecule type" value="Genomic_DNA"/>
</dbReference>
<dbReference type="PANTHER" id="PTHR45630">
    <property type="entry name" value="CATION-TRANSPORTING ATPASE-RELATED"/>
    <property type="match status" value="1"/>
</dbReference>
<dbReference type="PANTHER" id="PTHR45630:SF8">
    <property type="entry name" value="CATION-TRANSPORTING ATPASE"/>
    <property type="match status" value="1"/>
</dbReference>
<comment type="subcellular location">
    <subcellularLocation>
        <location evidence="1">Membrane</location>
        <topology evidence="1">Multi-pass membrane protein</topology>
    </subcellularLocation>
</comment>
<feature type="region of interest" description="Disordered" evidence="9">
    <location>
        <begin position="1"/>
        <end position="22"/>
    </location>
</feature>
<evidence type="ECO:0000259" key="12">
    <source>
        <dbReference type="Pfam" id="PF00690"/>
    </source>
</evidence>
<feature type="transmembrane region" description="Helical" evidence="10">
    <location>
        <begin position="178"/>
        <end position="199"/>
    </location>
</feature>
<keyword evidence="10" id="KW-0812">Transmembrane</keyword>
<keyword evidence="14" id="KW-1185">Reference proteome</keyword>
<dbReference type="InterPro" id="IPR023298">
    <property type="entry name" value="ATPase_P-typ_TM_dom_sf"/>
</dbReference>
<evidence type="ECO:0000256" key="6">
    <source>
        <dbReference type="ARBA" id="ARBA00022842"/>
    </source>
</evidence>
<keyword evidence="2" id="KW-0597">Phosphoprotein</keyword>
<dbReference type="SUPFAM" id="SSF81653">
    <property type="entry name" value="Calcium ATPase, transduction domain A"/>
    <property type="match status" value="1"/>
</dbReference>
<evidence type="ECO:0000313" key="13">
    <source>
        <dbReference type="EMBL" id="CAD7631336.1"/>
    </source>
</evidence>
<keyword evidence="5" id="KW-0067">ATP-binding</keyword>
<dbReference type="InterPro" id="IPR059000">
    <property type="entry name" value="ATPase_P-type_domA"/>
</dbReference>